<dbReference type="AlphaFoldDB" id="A0AAD1UJY4"/>
<dbReference type="InterPro" id="IPR032675">
    <property type="entry name" value="LRR_dom_sf"/>
</dbReference>
<protein>
    <submittedName>
        <fullName evidence="1">Uncharacterized protein</fullName>
    </submittedName>
</protein>
<dbReference type="Proteomes" id="UP001295684">
    <property type="component" value="Unassembled WGS sequence"/>
</dbReference>
<keyword evidence="2" id="KW-1185">Reference proteome</keyword>
<evidence type="ECO:0000313" key="2">
    <source>
        <dbReference type="Proteomes" id="UP001295684"/>
    </source>
</evidence>
<accession>A0AAD1UJY4</accession>
<sequence length="194" mass="22303">MNFAYQAPFKFFKVEDLFIQTIQRGSRFTNNFISSILPEKINNFGLSIQTFAGLNDSLYFKEIIRISHKILKSVVIFGFKITPAKLRRFFSSFSHVEDIRLSYCELLIADAPDFSELLVNTQIQKLTLIRVDFYDLSGSEDNPEGFATLIKGLASSSHFKLNLQELRIHLDDFTQDEIIMIIGENGFDKAILKE</sequence>
<proteinExistence type="predicted"/>
<comment type="caution">
    <text evidence="1">The sequence shown here is derived from an EMBL/GenBank/DDBJ whole genome shotgun (WGS) entry which is preliminary data.</text>
</comment>
<name>A0AAD1UJY4_EUPCR</name>
<gene>
    <name evidence="1" type="ORF">ECRASSUSDP1_LOCUS12049</name>
</gene>
<evidence type="ECO:0000313" key="1">
    <source>
        <dbReference type="EMBL" id="CAI2370731.1"/>
    </source>
</evidence>
<dbReference type="Gene3D" id="3.80.10.10">
    <property type="entry name" value="Ribonuclease Inhibitor"/>
    <property type="match status" value="1"/>
</dbReference>
<reference evidence="1" key="1">
    <citation type="submission" date="2023-07" db="EMBL/GenBank/DDBJ databases">
        <authorList>
            <consortium name="AG Swart"/>
            <person name="Singh M."/>
            <person name="Singh A."/>
            <person name="Seah K."/>
            <person name="Emmerich C."/>
        </authorList>
    </citation>
    <scope>NUCLEOTIDE SEQUENCE</scope>
    <source>
        <strain evidence="1">DP1</strain>
    </source>
</reference>
<dbReference type="EMBL" id="CAMPGE010011934">
    <property type="protein sequence ID" value="CAI2370731.1"/>
    <property type="molecule type" value="Genomic_DNA"/>
</dbReference>
<organism evidence="1 2">
    <name type="scientific">Euplotes crassus</name>
    <dbReference type="NCBI Taxonomy" id="5936"/>
    <lineage>
        <taxon>Eukaryota</taxon>
        <taxon>Sar</taxon>
        <taxon>Alveolata</taxon>
        <taxon>Ciliophora</taxon>
        <taxon>Intramacronucleata</taxon>
        <taxon>Spirotrichea</taxon>
        <taxon>Hypotrichia</taxon>
        <taxon>Euplotida</taxon>
        <taxon>Euplotidae</taxon>
        <taxon>Moneuplotes</taxon>
    </lineage>
</organism>
<dbReference type="SUPFAM" id="SSF52047">
    <property type="entry name" value="RNI-like"/>
    <property type="match status" value="1"/>
</dbReference>